<evidence type="ECO:0000313" key="1">
    <source>
        <dbReference type="EMBL" id="RJF73027.1"/>
    </source>
</evidence>
<dbReference type="InterPro" id="IPR027417">
    <property type="entry name" value="P-loop_NTPase"/>
</dbReference>
<keyword evidence="2" id="KW-1185">Reference proteome</keyword>
<sequence length="185" mass="20105">MTPFVWHLVGPPGSGKRTVGLHLARLTGAVLLDNHLFNDAVFKPYGADGLRPIPAEIHALAARVREAGLEAARLAPPDVNQIFTSYLTNRPSGPAALQRVRVLAAQRGATYLPVWLECSVEELARRLPLPERLERAKMRDPQQLRETLASAGMLAPPRDAVRIDTAALSPADSALLIVYQGGHLF</sequence>
<dbReference type="Proteomes" id="UP000286287">
    <property type="component" value="Unassembled WGS sequence"/>
</dbReference>
<dbReference type="Gene3D" id="3.40.50.300">
    <property type="entry name" value="P-loop containing nucleotide triphosphate hydrolases"/>
    <property type="match status" value="1"/>
</dbReference>
<dbReference type="OrthoDB" id="193997at2"/>
<dbReference type="RefSeq" id="WP_119765727.1">
    <property type="nucleotide sequence ID" value="NZ_QYUJ01000014.1"/>
</dbReference>
<name>A0A418VAD9_9DEIO</name>
<organism evidence="1 2">
    <name type="scientific">Deinococcus cavernae</name>
    <dbReference type="NCBI Taxonomy" id="2320857"/>
    <lineage>
        <taxon>Bacteria</taxon>
        <taxon>Thermotogati</taxon>
        <taxon>Deinococcota</taxon>
        <taxon>Deinococci</taxon>
        <taxon>Deinococcales</taxon>
        <taxon>Deinococcaceae</taxon>
        <taxon>Deinococcus</taxon>
    </lineage>
</organism>
<comment type="caution">
    <text evidence="1">The sequence shown here is derived from an EMBL/GenBank/DDBJ whole genome shotgun (WGS) entry which is preliminary data.</text>
</comment>
<dbReference type="SUPFAM" id="SSF52540">
    <property type="entry name" value="P-loop containing nucleoside triphosphate hydrolases"/>
    <property type="match status" value="1"/>
</dbReference>
<evidence type="ECO:0000313" key="2">
    <source>
        <dbReference type="Proteomes" id="UP000286287"/>
    </source>
</evidence>
<accession>A0A418VAD9</accession>
<gene>
    <name evidence="1" type="ORF">D3875_17240</name>
</gene>
<protein>
    <submittedName>
        <fullName evidence="1">Uncharacterized protein</fullName>
    </submittedName>
</protein>
<dbReference type="AlphaFoldDB" id="A0A418VAD9"/>
<dbReference type="EMBL" id="QYUJ01000014">
    <property type="protein sequence ID" value="RJF73027.1"/>
    <property type="molecule type" value="Genomic_DNA"/>
</dbReference>
<reference evidence="1 2" key="1">
    <citation type="submission" date="2018-09" db="EMBL/GenBank/DDBJ databases">
        <authorList>
            <person name="Zhu H."/>
        </authorList>
    </citation>
    <scope>NUCLEOTIDE SEQUENCE [LARGE SCALE GENOMIC DNA]</scope>
    <source>
        <strain evidence="1 2">K2S05-167</strain>
    </source>
</reference>
<proteinExistence type="predicted"/>